<dbReference type="Proteomes" id="UP000324222">
    <property type="component" value="Unassembled WGS sequence"/>
</dbReference>
<evidence type="ECO:0000313" key="2">
    <source>
        <dbReference type="Proteomes" id="UP000324222"/>
    </source>
</evidence>
<keyword evidence="2" id="KW-1185">Reference proteome</keyword>
<comment type="caution">
    <text evidence="1">The sequence shown here is derived from an EMBL/GenBank/DDBJ whole genome shotgun (WGS) entry which is preliminary data.</text>
</comment>
<organism evidence="1 2">
    <name type="scientific">Portunus trituberculatus</name>
    <name type="common">Swimming crab</name>
    <name type="synonym">Neptunus trituberculatus</name>
    <dbReference type="NCBI Taxonomy" id="210409"/>
    <lineage>
        <taxon>Eukaryota</taxon>
        <taxon>Metazoa</taxon>
        <taxon>Ecdysozoa</taxon>
        <taxon>Arthropoda</taxon>
        <taxon>Crustacea</taxon>
        <taxon>Multicrustacea</taxon>
        <taxon>Malacostraca</taxon>
        <taxon>Eumalacostraca</taxon>
        <taxon>Eucarida</taxon>
        <taxon>Decapoda</taxon>
        <taxon>Pleocyemata</taxon>
        <taxon>Brachyura</taxon>
        <taxon>Eubrachyura</taxon>
        <taxon>Portunoidea</taxon>
        <taxon>Portunidae</taxon>
        <taxon>Portuninae</taxon>
        <taxon>Portunus</taxon>
    </lineage>
</organism>
<reference evidence="1 2" key="1">
    <citation type="submission" date="2019-05" db="EMBL/GenBank/DDBJ databases">
        <title>Another draft genome of Portunus trituberculatus and its Hox gene families provides insights of decapod evolution.</title>
        <authorList>
            <person name="Jeong J.-H."/>
            <person name="Song I."/>
            <person name="Kim S."/>
            <person name="Choi T."/>
            <person name="Kim D."/>
            <person name="Ryu S."/>
            <person name="Kim W."/>
        </authorList>
    </citation>
    <scope>NUCLEOTIDE SEQUENCE [LARGE SCALE GENOMIC DNA]</scope>
    <source>
        <tissue evidence="1">Muscle</tissue>
    </source>
</reference>
<proteinExistence type="predicted"/>
<name>A0A5B7G064_PORTR</name>
<gene>
    <name evidence="1" type="ORF">E2C01_044812</name>
</gene>
<protein>
    <submittedName>
        <fullName evidence="1">Uncharacterized protein</fullName>
    </submittedName>
</protein>
<accession>A0A5B7G064</accession>
<sequence>MFYKIQSCPEACWNPGRGNKKKNNLWNFLRRGAAAGGAARRAPHSADVSTFLQTIEMFEMLRLLNIDTGDPYKEKLLVCY</sequence>
<evidence type="ECO:0000313" key="1">
    <source>
        <dbReference type="EMBL" id="MPC50977.1"/>
    </source>
</evidence>
<dbReference type="AlphaFoldDB" id="A0A5B7G064"/>
<dbReference type="EMBL" id="VSRR010009854">
    <property type="protein sequence ID" value="MPC50977.1"/>
    <property type="molecule type" value="Genomic_DNA"/>
</dbReference>